<feature type="transmembrane region" description="Helical" evidence="2">
    <location>
        <begin position="50"/>
        <end position="71"/>
    </location>
</feature>
<dbReference type="Proteomes" id="UP000440578">
    <property type="component" value="Unassembled WGS sequence"/>
</dbReference>
<dbReference type="EMBL" id="VIIS01000240">
    <property type="protein sequence ID" value="KAF0311430.1"/>
    <property type="molecule type" value="Genomic_DNA"/>
</dbReference>
<organism evidence="4 5">
    <name type="scientific">Amphibalanus amphitrite</name>
    <name type="common">Striped barnacle</name>
    <name type="synonym">Balanus amphitrite</name>
    <dbReference type="NCBI Taxonomy" id="1232801"/>
    <lineage>
        <taxon>Eukaryota</taxon>
        <taxon>Metazoa</taxon>
        <taxon>Ecdysozoa</taxon>
        <taxon>Arthropoda</taxon>
        <taxon>Crustacea</taxon>
        <taxon>Multicrustacea</taxon>
        <taxon>Cirripedia</taxon>
        <taxon>Thoracica</taxon>
        <taxon>Thoracicalcarea</taxon>
        <taxon>Balanomorpha</taxon>
        <taxon>Balanoidea</taxon>
        <taxon>Balanidae</taxon>
        <taxon>Amphibalaninae</taxon>
        <taxon>Amphibalanus</taxon>
    </lineage>
</organism>
<feature type="region of interest" description="Disordered" evidence="1">
    <location>
        <begin position="251"/>
        <end position="273"/>
    </location>
</feature>
<feature type="transmembrane region" description="Helical" evidence="2">
    <location>
        <begin position="83"/>
        <end position="107"/>
    </location>
</feature>
<evidence type="ECO:0000313" key="4">
    <source>
        <dbReference type="EMBL" id="KAF0311430.1"/>
    </source>
</evidence>
<sequence>MALIRHCFFCSLLVACVTCGVIEARSPTTPLMSYPILGWPGLTGIMFRSYPYVVVLDAIAYLIAFGVQLWWIVDTKETMPAPAYILCAGYLIMLLISLIMLIGIAMVGPSVLRNGAVDRAFHGGAITYTNGVPMAAPALVRSVSSASQYAAAAARSGRSQFNAAFYGLGGGAPVVRAQSALGVGVGEFPTFAYEVPHLVYVPRYGTQSLDRRKMGRGPRRSTSMDALNLGGSLVPGVTPCHCWMAAGQPRRQHESRSSLGAESDSYRYRDVAL</sequence>
<dbReference type="PROSITE" id="PS51257">
    <property type="entry name" value="PROKAR_LIPOPROTEIN"/>
    <property type="match status" value="1"/>
</dbReference>
<gene>
    <name evidence="4" type="ORF">FJT64_017750</name>
</gene>
<evidence type="ECO:0000256" key="1">
    <source>
        <dbReference type="SAM" id="MobiDB-lite"/>
    </source>
</evidence>
<evidence type="ECO:0000313" key="5">
    <source>
        <dbReference type="Proteomes" id="UP000440578"/>
    </source>
</evidence>
<proteinExistence type="predicted"/>
<name>A0A6A4X5Q6_AMPAM</name>
<reference evidence="4 5" key="1">
    <citation type="submission" date="2019-07" db="EMBL/GenBank/DDBJ databases">
        <title>Draft genome assembly of a fouling barnacle, Amphibalanus amphitrite (Darwin, 1854): The first reference genome for Thecostraca.</title>
        <authorList>
            <person name="Kim W."/>
        </authorList>
    </citation>
    <scope>NUCLEOTIDE SEQUENCE [LARGE SCALE GENOMIC DNA]</scope>
    <source>
        <strain evidence="4">SNU_AA5</strain>
        <tissue evidence="4">Soma without cirri and trophi</tissue>
    </source>
</reference>
<evidence type="ECO:0000256" key="2">
    <source>
        <dbReference type="SAM" id="Phobius"/>
    </source>
</evidence>
<feature type="signal peptide" evidence="3">
    <location>
        <begin position="1"/>
        <end position="24"/>
    </location>
</feature>
<keyword evidence="2" id="KW-0812">Transmembrane</keyword>
<keyword evidence="5" id="KW-1185">Reference proteome</keyword>
<dbReference type="OrthoDB" id="6339047at2759"/>
<comment type="caution">
    <text evidence="4">The sequence shown here is derived from an EMBL/GenBank/DDBJ whole genome shotgun (WGS) entry which is preliminary data.</text>
</comment>
<keyword evidence="2" id="KW-1133">Transmembrane helix</keyword>
<protein>
    <submittedName>
        <fullName evidence="4">Uncharacterized protein</fullName>
    </submittedName>
</protein>
<dbReference type="AlphaFoldDB" id="A0A6A4X5Q6"/>
<keyword evidence="3" id="KW-0732">Signal</keyword>
<evidence type="ECO:0000256" key="3">
    <source>
        <dbReference type="SAM" id="SignalP"/>
    </source>
</evidence>
<accession>A0A6A4X5Q6</accession>
<feature type="compositionally biased region" description="Basic and acidic residues" evidence="1">
    <location>
        <begin position="264"/>
        <end position="273"/>
    </location>
</feature>
<keyword evidence="2" id="KW-0472">Membrane</keyword>
<feature type="chain" id="PRO_5025544365" evidence="3">
    <location>
        <begin position="25"/>
        <end position="273"/>
    </location>
</feature>